<dbReference type="InterPro" id="IPR019775">
    <property type="entry name" value="WD40_repeat_CS"/>
</dbReference>
<dbReference type="InterPro" id="IPR020472">
    <property type="entry name" value="WD40_PAC1"/>
</dbReference>
<dbReference type="PROSITE" id="PS50082">
    <property type="entry name" value="WD_REPEATS_2"/>
    <property type="match status" value="2"/>
</dbReference>
<dbReference type="EMBL" id="CAJNOT010000002">
    <property type="protein sequence ID" value="CAF0756634.1"/>
    <property type="molecule type" value="Genomic_DNA"/>
</dbReference>
<evidence type="ECO:0000256" key="2">
    <source>
        <dbReference type="ARBA" id="ARBA00022737"/>
    </source>
</evidence>
<dbReference type="PANTHER" id="PTHR10971">
    <property type="entry name" value="MRNA EXPORT FACTOR AND BUB3"/>
    <property type="match status" value="1"/>
</dbReference>
<dbReference type="EMBL" id="CAJNOH010000005">
    <property type="protein sequence ID" value="CAF0731288.1"/>
    <property type="molecule type" value="Genomic_DNA"/>
</dbReference>
<dbReference type="InterPro" id="IPR036322">
    <property type="entry name" value="WD40_repeat_dom_sf"/>
</dbReference>
<dbReference type="Proteomes" id="UP000663854">
    <property type="component" value="Unassembled WGS sequence"/>
</dbReference>
<keyword evidence="1 3" id="KW-0853">WD repeat</keyword>
<dbReference type="SUPFAM" id="SSF50978">
    <property type="entry name" value="WD40 repeat-like"/>
    <property type="match status" value="1"/>
</dbReference>
<dbReference type="EMBL" id="CAJNOL010000002">
    <property type="protein sequence ID" value="CAF0725719.1"/>
    <property type="molecule type" value="Genomic_DNA"/>
</dbReference>
<protein>
    <recommendedName>
        <fullName evidence="9">mRNA export factor</fullName>
    </recommendedName>
</protein>
<dbReference type="Proteomes" id="UP000663836">
    <property type="component" value="Unassembled WGS sequence"/>
</dbReference>
<evidence type="ECO:0000313" key="4">
    <source>
        <dbReference type="EMBL" id="CAF0725719.1"/>
    </source>
</evidence>
<dbReference type="EMBL" id="CAJOBD010000282">
    <property type="protein sequence ID" value="CAF3634279.1"/>
    <property type="molecule type" value="Genomic_DNA"/>
</dbReference>
<evidence type="ECO:0000313" key="5">
    <source>
        <dbReference type="EMBL" id="CAF0731288.1"/>
    </source>
</evidence>
<dbReference type="Proteomes" id="UP000663870">
    <property type="component" value="Unassembled WGS sequence"/>
</dbReference>
<feature type="repeat" description="WD" evidence="3">
    <location>
        <begin position="114"/>
        <end position="157"/>
    </location>
</feature>
<keyword evidence="8" id="KW-1185">Reference proteome</keyword>
<gene>
    <name evidence="7" type="ORF">JBS370_LOCUS5452</name>
    <name evidence="4" type="ORF">JXQ802_LOCUS107</name>
    <name evidence="5" type="ORF">PYM288_LOCUS963</name>
    <name evidence="6" type="ORF">ZHD862_LOCUS105</name>
</gene>
<dbReference type="PROSITE" id="PS00678">
    <property type="entry name" value="WD_REPEATS_1"/>
    <property type="match status" value="2"/>
</dbReference>
<proteinExistence type="predicted"/>
<evidence type="ECO:0000256" key="3">
    <source>
        <dbReference type="PROSITE-ProRule" id="PRU00221"/>
    </source>
</evidence>
<organism evidence="4 8">
    <name type="scientific">Rotaria sordida</name>
    <dbReference type="NCBI Taxonomy" id="392033"/>
    <lineage>
        <taxon>Eukaryota</taxon>
        <taxon>Metazoa</taxon>
        <taxon>Spiralia</taxon>
        <taxon>Gnathifera</taxon>
        <taxon>Rotifera</taxon>
        <taxon>Eurotatoria</taxon>
        <taxon>Bdelloidea</taxon>
        <taxon>Philodinida</taxon>
        <taxon>Philodinidae</taxon>
        <taxon>Rotaria</taxon>
    </lineage>
</organism>
<dbReference type="PRINTS" id="PR00320">
    <property type="entry name" value="GPROTEINBRPT"/>
</dbReference>
<accession>A0A813MWJ5</accession>
<dbReference type="AlphaFoldDB" id="A0A813MWJ5"/>
<name>A0A813MWJ5_9BILA</name>
<dbReference type="Gene3D" id="2.130.10.10">
    <property type="entry name" value="YVTN repeat-like/Quinoprotein amine dehydrogenase"/>
    <property type="match status" value="1"/>
</dbReference>
<evidence type="ECO:0000313" key="6">
    <source>
        <dbReference type="EMBL" id="CAF0756634.1"/>
    </source>
</evidence>
<dbReference type="InterPro" id="IPR001680">
    <property type="entry name" value="WD40_rpt"/>
</dbReference>
<dbReference type="PROSITE" id="PS50294">
    <property type="entry name" value="WD_REPEATS_REGION"/>
    <property type="match status" value="1"/>
</dbReference>
<evidence type="ECO:0000313" key="7">
    <source>
        <dbReference type="EMBL" id="CAF3634279.1"/>
    </source>
</evidence>
<evidence type="ECO:0000313" key="8">
    <source>
        <dbReference type="Proteomes" id="UP000663870"/>
    </source>
</evidence>
<dbReference type="SMART" id="SM00320">
    <property type="entry name" value="WD40"/>
    <property type="match status" value="4"/>
</dbReference>
<feature type="repeat" description="WD" evidence="3">
    <location>
        <begin position="73"/>
        <end position="114"/>
    </location>
</feature>
<reference evidence="4" key="1">
    <citation type="submission" date="2021-02" db="EMBL/GenBank/DDBJ databases">
        <authorList>
            <person name="Nowell W R."/>
        </authorList>
    </citation>
    <scope>NUCLEOTIDE SEQUENCE</scope>
</reference>
<dbReference type="Proteomes" id="UP000663864">
    <property type="component" value="Unassembled WGS sequence"/>
</dbReference>
<evidence type="ECO:0008006" key="9">
    <source>
        <dbReference type="Google" id="ProtNLM"/>
    </source>
</evidence>
<evidence type="ECO:0000256" key="1">
    <source>
        <dbReference type="ARBA" id="ARBA00022574"/>
    </source>
</evidence>
<dbReference type="Pfam" id="PF00400">
    <property type="entry name" value="WD40"/>
    <property type="match status" value="3"/>
</dbReference>
<comment type="caution">
    <text evidence="4">The sequence shown here is derived from an EMBL/GenBank/DDBJ whole genome shotgun (WGS) entry which is preliminary data.</text>
</comment>
<sequence>MTTPFGLSSTTTTNTLVLGQKDLEIIQPPDDAISCLKFSPLSIPQTYLIASSWANDIRCWEIQSNGQSVAKAIQKHDAPILSCCWSEDGSKVFTAGCDKTAKMWDLQANTFVQIAAHDQPIRTIHYIQRPSYSCVMTGSWDRTVKFWDTRQATPLKQLALSERIYAADVFGPMAVITTADRNIQVYSLDQGPTEYKKIESLLKYQHRCVSIFTDKSKNPNGFAVGSIEGRVAIMYVETANPSVDNFTFKCHRSTPQPPTNTQDIFAVNDIAFHPIHGTLATVGSDGRYSFWDKDDRTKLKTSDVINDQSITCCTFDSRGQLFAYASSYDWHKGHEGNVQTKKNAIYFRQCFEEMKPKPKK</sequence>
<dbReference type="InterPro" id="IPR015943">
    <property type="entry name" value="WD40/YVTN_repeat-like_dom_sf"/>
</dbReference>
<keyword evidence="2" id="KW-0677">Repeat</keyword>